<keyword evidence="3" id="KW-1185">Reference proteome</keyword>
<feature type="region of interest" description="Disordered" evidence="1">
    <location>
        <begin position="48"/>
        <end position="88"/>
    </location>
</feature>
<reference evidence="2 3" key="1">
    <citation type="submission" date="2019-05" db="EMBL/GenBank/DDBJ databases">
        <title>Another draft genome of Portunus trituberculatus and its Hox gene families provides insights of decapod evolution.</title>
        <authorList>
            <person name="Jeong J.-H."/>
            <person name="Song I."/>
            <person name="Kim S."/>
            <person name="Choi T."/>
            <person name="Kim D."/>
            <person name="Ryu S."/>
            <person name="Kim W."/>
        </authorList>
    </citation>
    <scope>NUCLEOTIDE SEQUENCE [LARGE SCALE GENOMIC DNA]</scope>
    <source>
        <tissue evidence="2">Muscle</tissue>
    </source>
</reference>
<organism evidence="2 3">
    <name type="scientific">Portunus trituberculatus</name>
    <name type="common">Swimming crab</name>
    <name type="synonym">Neptunus trituberculatus</name>
    <dbReference type="NCBI Taxonomy" id="210409"/>
    <lineage>
        <taxon>Eukaryota</taxon>
        <taxon>Metazoa</taxon>
        <taxon>Ecdysozoa</taxon>
        <taxon>Arthropoda</taxon>
        <taxon>Crustacea</taxon>
        <taxon>Multicrustacea</taxon>
        <taxon>Malacostraca</taxon>
        <taxon>Eumalacostraca</taxon>
        <taxon>Eucarida</taxon>
        <taxon>Decapoda</taxon>
        <taxon>Pleocyemata</taxon>
        <taxon>Brachyura</taxon>
        <taxon>Eubrachyura</taxon>
        <taxon>Portunoidea</taxon>
        <taxon>Portunidae</taxon>
        <taxon>Portuninae</taxon>
        <taxon>Portunus</taxon>
    </lineage>
</organism>
<dbReference type="Proteomes" id="UP000324222">
    <property type="component" value="Unassembled WGS sequence"/>
</dbReference>
<accession>A0A5B7HK86</accession>
<evidence type="ECO:0000256" key="1">
    <source>
        <dbReference type="SAM" id="MobiDB-lite"/>
    </source>
</evidence>
<sequence>MCGETRNDIPSLTDAGDSCMLLFDPHVISSRDSSLQYSGTDLQTSEIKRYGLSHPPPPPPFLPPPLKPRLPQPRPHQDRGPPLWVTQSDKSKSNICLKCVSGEEERAGGPAIMCTTSVQHEKHACWVLAATQPRPSVGDASVWWLMQSWPAGNTPSVTPLNRQRIRDSSAQKVPGYTNQRTTDNLIIPHYAAVNVCHYGQENVKKL</sequence>
<feature type="compositionally biased region" description="Pro residues" evidence="1">
    <location>
        <begin position="54"/>
        <end position="74"/>
    </location>
</feature>
<comment type="caution">
    <text evidence="2">The sequence shown here is derived from an EMBL/GenBank/DDBJ whole genome shotgun (WGS) entry which is preliminary data.</text>
</comment>
<evidence type="ECO:0000313" key="2">
    <source>
        <dbReference type="EMBL" id="MPC69014.1"/>
    </source>
</evidence>
<dbReference type="EMBL" id="VSRR010028752">
    <property type="protein sequence ID" value="MPC69014.1"/>
    <property type="molecule type" value="Genomic_DNA"/>
</dbReference>
<protein>
    <submittedName>
        <fullName evidence="2">Uncharacterized protein</fullName>
    </submittedName>
</protein>
<evidence type="ECO:0000313" key="3">
    <source>
        <dbReference type="Proteomes" id="UP000324222"/>
    </source>
</evidence>
<name>A0A5B7HK86_PORTR</name>
<proteinExistence type="predicted"/>
<dbReference type="AlphaFoldDB" id="A0A5B7HK86"/>
<gene>
    <name evidence="2" type="ORF">E2C01_063227</name>
</gene>